<gene>
    <name evidence="5" type="ORF">AKO1_006131</name>
</gene>
<feature type="compositionally biased region" description="Basic and acidic residues" evidence="4">
    <location>
        <begin position="414"/>
        <end position="424"/>
    </location>
</feature>
<sequence>MSSNHPLQYINARNPLIRQTSDSDLLHPGGHIYNMKTSHDGRILATASTGGSVRLWNTNNSQLIYELRIPPSLTTVQINPINESEDTEPITKHVIDEFYFVEFSPDDKIVVVGGKRKDRHEWDPLDDDNKILACPLVLFDLNAIVEDKDEDGVKDYHVPTKAVSILSGHTEEVLCIQSIKYNDEFYYVTGSYDGSIIKWKMKEDYKTLDGNFTQILDGKTNVVLSIEQIPNTKYLITGADSYIKVYDFEKETLIYEFETEYSEYCDCVRLLQPVGDNSYQILTRGIEVLHKETNLPSQPNMVHLRELTFSEHSSPVKSSKTKKQNQWNIKTISTFKHPEYLSNSWLTKINTSFNKRYLFAPTSNGKVFIWNIQTNKLAAVLHDHADEEVRDVTIHPTKNLLLTCGDDAKAKIYKSEPKEGRDKVPQAVVEEPVVRRSNSTSGPKLVGRKQTEEEREMAMNKMDVDETEQSLEEEEEEQSLEDNDSDYGQEIKTKK</sequence>
<dbReference type="AlphaFoldDB" id="A0AAW2YJC7"/>
<feature type="repeat" description="WD" evidence="3">
    <location>
        <begin position="32"/>
        <end position="66"/>
    </location>
</feature>
<evidence type="ECO:0000256" key="4">
    <source>
        <dbReference type="SAM" id="MobiDB-lite"/>
    </source>
</evidence>
<dbReference type="SUPFAM" id="SSF50978">
    <property type="entry name" value="WD40 repeat-like"/>
    <property type="match status" value="1"/>
</dbReference>
<evidence type="ECO:0000313" key="5">
    <source>
        <dbReference type="EMBL" id="KAL0477070.1"/>
    </source>
</evidence>
<keyword evidence="1 3" id="KW-0853">WD repeat</keyword>
<dbReference type="InterPro" id="IPR050505">
    <property type="entry name" value="WDR55/POC1"/>
</dbReference>
<accession>A0AAW2YJC7</accession>
<dbReference type="Gene3D" id="2.130.10.10">
    <property type="entry name" value="YVTN repeat-like/Quinoprotein amine dehydrogenase"/>
    <property type="match status" value="2"/>
</dbReference>
<evidence type="ECO:0008006" key="7">
    <source>
        <dbReference type="Google" id="ProtNLM"/>
    </source>
</evidence>
<dbReference type="EMBL" id="JAOPGA020000137">
    <property type="protein sequence ID" value="KAL0477070.1"/>
    <property type="molecule type" value="Genomic_DNA"/>
</dbReference>
<evidence type="ECO:0000256" key="3">
    <source>
        <dbReference type="PROSITE-ProRule" id="PRU00221"/>
    </source>
</evidence>
<dbReference type="Pfam" id="PF00400">
    <property type="entry name" value="WD40"/>
    <property type="match status" value="4"/>
</dbReference>
<feature type="compositionally biased region" description="Basic and acidic residues" evidence="4">
    <location>
        <begin position="449"/>
        <end position="464"/>
    </location>
</feature>
<feature type="compositionally biased region" description="Acidic residues" evidence="4">
    <location>
        <begin position="465"/>
        <end position="487"/>
    </location>
</feature>
<keyword evidence="6" id="KW-1185">Reference proteome</keyword>
<protein>
    <recommendedName>
        <fullName evidence="7">WD40 repeat-like protein</fullName>
    </recommendedName>
</protein>
<dbReference type="InterPro" id="IPR001680">
    <property type="entry name" value="WD40_rpt"/>
</dbReference>
<evidence type="ECO:0000313" key="6">
    <source>
        <dbReference type="Proteomes" id="UP001431209"/>
    </source>
</evidence>
<dbReference type="Proteomes" id="UP001431209">
    <property type="component" value="Unassembled WGS sequence"/>
</dbReference>
<reference evidence="5 6" key="1">
    <citation type="submission" date="2024-03" db="EMBL/GenBank/DDBJ databases">
        <title>The Acrasis kona genome and developmental transcriptomes reveal deep origins of eukaryotic multicellular pathways.</title>
        <authorList>
            <person name="Sheikh S."/>
            <person name="Fu C.-J."/>
            <person name="Brown M.W."/>
            <person name="Baldauf S.L."/>
        </authorList>
    </citation>
    <scope>NUCLEOTIDE SEQUENCE [LARGE SCALE GENOMIC DNA]</scope>
    <source>
        <strain evidence="5 6">ATCC MYA-3509</strain>
    </source>
</reference>
<evidence type="ECO:0000256" key="2">
    <source>
        <dbReference type="ARBA" id="ARBA00022737"/>
    </source>
</evidence>
<evidence type="ECO:0000256" key="1">
    <source>
        <dbReference type="ARBA" id="ARBA00022574"/>
    </source>
</evidence>
<keyword evidence="2" id="KW-0677">Repeat</keyword>
<name>A0AAW2YJC7_9EUKA</name>
<organism evidence="5 6">
    <name type="scientific">Acrasis kona</name>
    <dbReference type="NCBI Taxonomy" id="1008807"/>
    <lineage>
        <taxon>Eukaryota</taxon>
        <taxon>Discoba</taxon>
        <taxon>Heterolobosea</taxon>
        <taxon>Tetramitia</taxon>
        <taxon>Eutetramitia</taxon>
        <taxon>Acrasidae</taxon>
        <taxon>Acrasis</taxon>
    </lineage>
</organism>
<dbReference type="InterPro" id="IPR015943">
    <property type="entry name" value="WD40/YVTN_repeat-like_dom_sf"/>
</dbReference>
<feature type="region of interest" description="Disordered" evidence="4">
    <location>
        <begin position="414"/>
        <end position="495"/>
    </location>
</feature>
<dbReference type="SMART" id="SM00320">
    <property type="entry name" value="WD40"/>
    <property type="match status" value="5"/>
</dbReference>
<dbReference type="PROSITE" id="PS50082">
    <property type="entry name" value="WD_REPEATS_2"/>
    <property type="match status" value="1"/>
</dbReference>
<dbReference type="PANTHER" id="PTHR44019:SF8">
    <property type="entry name" value="POC1 CENTRIOLAR PROTEIN HOMOLOG"/>
    <property type="match status" value="1"/>
</dbReference>
<comment type="caution">
    <text evidence="5">The sequence shown here is derived from an EMBL/GenBank/DDBJ whole genome shotgun (WGS) entry which is preliminary data.</text>
</comment>
<dbReference type="InterPro" id="IPR036322">
    <property type="entry name" value="WD40_repeat_dom_sf"/>
</dbReference>
<dbReference type="PANTHER" id="PTHR44019">
    <property type="entry name" value="WD REPEAT-CONTAINING PROTEIN 55"/>
    <property type="match status" value="1"/>
</dbReference>
<proteinExistence type="predicted"/>